<gene>
    <name evidence="1" type="ORF">Tci_065939</name>
</gene>
<dbReference type="PANTHER" id="PTHR33067:SF9">
    <property type="entry name" value="RNA-DIRECTED DNA POLYMERASE"/>
    <property type="match status" value="1"/>
</dbReference>
<name>A0A6L2P697_TANCI</name>
<sequence length="616" mass="70879">MPCFVGGLHAYDGEINPENEKNKILNEFAVKLLLDYEEKNGEKIIKKELLVSLKGDLHFVKSGVTTIYHDLDPFGDDSDNSNDSGDDWEAILQGVDFGDITQLDEIDVPPFVVNMGKKEATEEVIRSYKTIREKNDLGIFVLPIRIEAKFDTFALADTGSNINVIPYRIYAKLGREEVKPLNKKITILDHSKAEPIGILKDVLRQVGVTTILAKFLILEIHMDKDVPIVVGQIRNKHEESDDDEEEYIVKRDKNEKPIYGSKFAKYMNFDDYMDHALALQEAINPFTKIYTSGTNDFEADLSSRLKRTRQHETLEEATLPHIYSPVIVVWEVLNNMGCAKAIEDMLEIKVYKMGEDEEIFTFKAWRRAFNIREHVYAKLCHDFYATFDFDETITDEDLMSKKVIKFRLGGCVHTMTILEFTRRLGLNSSDEIQYEGFETYFHGGLRNDDHFNVNQYWSEISSENELIMSRSSARTIRKPVLKVLQNMITICVKEKLVMTRKEAGSQSESMIFCGQFITKIIGRANLFTDEVLDGLSALVYCRPLDTTTLREMIDSNRRLIAEEPTPGDPIFAVPRPPRHSISDIYDMMGRMEIRQGELERMARRQLYHTDRYAGVF</sequence>
<protein>
    <recommendedName>
        <fullName evidence="2">Reverse transcriptase domain-containing protein</fullName>
    </recommendedName>
</protein>
<dbReference type="InterPro" id="IPR021109">
    <property type="entry name" value="Peptidase_aspartic_dom_sf"/>
</dbReference>
<dbReference type="CDD" id="cd00303">
    <property type="entry name" value="retropepsin_like"/>
    <property type="match status" value="1"/>
</dbReference>
<evidence type="ECO:0008006" key="2">
    <source>
        <dbReference type="Google" id="ProtNLM"/>
    </source>
</evidence>
<dbReference type="Gene3D" id="2.40.70.10">
    <property type="entry name" value="Acid Proteases"/>
    <property type="match status" value="1"/>
</dbReference>
<dbReference type="AlphaFoldDB" id="A0A6L2P697"/>
<accession>A0A6L2P697</accession>
<dbReference type="PANTHER" id="PTHR33067">
    <property type="entry name" value="RNA-DIRECTED DNA POLYMERASE-RELATED"/>
    <property type="match status" value="1"/>
</dbReference>
<organism evidence="1">
    <name type="scientific">Tanacetum cinerariifolium</name>
    <name type="common">Dalmatian daisy</name>
    <name type="synonym">Chrysanthemum cinerariifolium</name>
    <dbReference type="NCBI Taxonomy" id="118510"/>
    <lineage>
        <taxon>Eukaryota</taxon>
        <taxon>Viridiplantae</taxon>
        <taxon>Streptophyta</taxon>
        <taxon>Embryophyta</taxon>
        <taxon>Tracheophyta</taxon>
        <taxon>Spermatophyta</taxon>
        <taxon>Magnoliopsida</taxon>
        <taxon>eudicotyledons</taxon>
        <taxon>Gunneridae</taxon>
        <taxon>Pentapetalae</taxon>
        <taxon>asterids</taxon>
        <taxon>campanulids</taxon>
        <taxon>Asterales</taxon>
        <taxon>Asteraceae</taxon>
        <taxon>Asteroideae</taxon>
        <taxon>Anthemideae</taxon>
        <taxon>Anthemidinae</taxon>
        <taxon>Tanacetum</taxon>
    </lineage>
</organism>
<proteinExistence type="predicted"/>
<reference evidence="1" key="1">
    <citation type="journal article" date="2019" name="Sci. Rep.">
        <title>Draft genome of Tanacetum cinerariifolium, the natural source of mosquito coil.</title>
        <authorList>
            <person name="Yamashiro T."/>
            <person name="Shiraishi A."/>
            <person name="Satake H."/>
            <person name="Nakayama K."/>
        </authorList>
    </citation>
    <scope>NUCLEOTIDE SEQUENCE</scope>
</reference>
<dbReference type="EMBL" id="BKCJ010010964">
    <property type="protein sequence ID" value="GEU93961.1"/>
    <property type="molecule type" value="Genomic_DNA"/>
</dbReference>
<comment type="caution">
    <text evidence="1">The sequence shown here is derived from an EMBL/GenBank/DDBJ whole genome shotgun (WGS) entry which is preliminary data.</text>
</comment>
<evidence type="ECO:0000313" key="1">
    <source>
        <dbReference type="EMBL" id="GEU93961.1"/>
    </source>
</evidence>